<dbReference type="GO" id="GO:0005794">
    <property type="term" value="C:Golgi apparatus"/>
    <property type="evidence" value="ECO:0007669"/>
    <property type="project" value="TreeGrafter"/>
</dbReference>
<accession>A0A9P1BKT7</accession>
<feature type="compositionally biased region" description="Polar residues" evidence="11">
    <location>
        <begin position="114"/>
        <end position="128"/>
    </location>
</feature>
<comment type="catalytic activity">
    <reaction evidence="10">
        <text>L-cysteinyl-[protein] + hexadecanoyl-CoA = S-hexadecanoyl-L-cysteinyl-[protein] + CoA</text>
        <dbReference type="Rhea" id="RHEA:36683"/>
        <dbReference type="Rhea" id="RHEA-COMP:10131"/>
        <dbReference type="Rhea" id="RHEA-COMP:11032"/>
        <dbReference type="ChEBI" id="CHEBI:29950"/>
        <dbReference type="ChEBI" id="CHEBI:57287"/>
        <dbReference type="ChEBI" id="CHEBI:57379"/>
        <dbReference type="ChEBI" id="CHEBI:74151"/>
        <dbReference type="EC" id="2.3.1.225"/>
    </reaction>
</comment>
<keyword evidence="9 10" id="KW-0012">Acyltransferase</keyword>
<feature type="region of interest" description="Disordered" evidence="11">
    <location>
        <begin position="113"/>
        <end position="135"/>
    </location>
</feature>
<evidence type="ECO:0000313" key="13">
    <source>
        <dbReference type="EMBL" id="CAI3974485.1"/>
    </source>
</evidence>
<protein>
    <recommendedName>
        <fullName evidence="10">Palmitoyltransferase</fullName>
        <ecNumber evidence="10">2.3.1.225</ecNumber>
    </recommendedName>
</protein>
<keyword evidence="5 10" id="KW-1133">Transmembrane helix</keyword>
<feature type="transmembrane region" description="Helical" evidence="10">
    <location>
        <begin position="245"/>
        <end position="274"/>
    </location>
</feature>
<keyword evidence="7" id="KW-0564">Palmitate</keyword>
<dbReference type="PROSITE" id="PS50216">
    <property type="entry name" value="DHHC"/>
    <property type="match status" value="1"/>
</dbReference>
<evidence type="ECO:0000256" key="6">
    <source>
        <dbReference type="ARBA" id="ARBA00023136"/>
    </source>
</evidence>
<evidence type="ECO:0000256" key="5">
    <source>
        <dbReference type="ARBA" id="ARBA00022989"/>
    </source>
</evidence>
<dbReference type="AlphaFoldDB" id="A0A9P1BKT7"/>
<dbReference type="GO" id="GO:0019706">
    <property type="term" value="F:protein-cysteine S-palmitoyltransferase activity"/>
    <property type="evidence" value="ECO:0007669"/>
    <property type="project" value="UniProtKB-EC"/>
</dbReference>
<evidence type="ECO:0000256" key="10">
    <source>
        <dbReference type="RuleBase" id="RU079119"/>
    </source>
</evidence>
<keyword evidence="15" id="KW-1185">Reference proteome</keyword>
<feature type="transmembrane region" description="Helical" evidence="10">
    <location>
        <begin position="22"/>
        <end position="40"/>
    </location>
</feature>
<dbReference type="EMBL" id="CAMXCT030000137">
    <property type="protein sequence ID" value="CAL4761797.1"/>
    <property type="molecule type" value="Genomic_DNA"/>
</dbReference>
<keyword evidence="4 10" id="KW-0812">Transmembrane</keyword>
<dbReference type="GO" id="GO:0005783">
    <property type="term" value="C:endoplasmic reticulum"/>
    <property type="evidence" value="ECO:0007669"/>
    <property type="project" value="TreeGrafter"/>
</dbReference>
<reference evidence="14" key="2">
    <citation type="submission" date="2024-04" db="EMBL/GenBank/DDBJ databases">
        <authorList>
            <person name="Chen Y."/>
            <person name="Shah S."/>
            <person name="Dougan E. K."/>
            <person name="Thang M."/>
            <person name="Chan C."/>
        </authorList>
    </citation>
    <scope>NUCLEOTIDE SEQUENCE [LARGE SCALE GENOMIC DNA]</scope>
</reference>
<comment type="subcellular location">
    <subcellularLocation>
        <location evidence="1">Endomembrane system</location>
        <topology evidence="1">Multi-pass membrane protein</topology>
    </subcellularLocation>
</comment>
<keyword evidence="6 10" id="KW-0472">Membrane</keyword>
<evidence type="ECO:0000256" key="2">
    <source>
        <dbReference type="ARBA" id="ARBA00008574"/>
    </source>
</evidence>
<comment type="similarity">
    <text evidence="2 10">Belongs to the DHHC palmitoyltransferase family.</text>
</comment>
<sequence>MAPSIARQAWLFCCNTVCSERVLSPILVLLVHGLLVADVTYHRQELWQEISLWYCSVRLLVVATIALYIGTSCTNPGFVESSESQSGTSSCTCCFLLCCGLCMRKGGSMGKVSHLSTDSTGGEPSTNLAPDEPLDSLDPESGVQMTVIDEGIQKRRGTMEIDADEEGVELRWCKRCQLQQPLRSKHCHDCGRCVRTHDHHCPWVGSCVGENNRVLFFWYLILQSIELGVFFKEGILGISLLKPSVVLMVGLLFIAIFFLMVSCLLSFHGFLILANLTTWEHISWRHITYLKSLRAERGSPFARSLWWNVAVYCCGALWCPSILRRFPNVRYDNGGVLWDLSEQRGMCCLIACCAETC</sequence>
<dbReference type="InterPro" id="IPR039859">
    <property type="entry name" value="PFA4/ZDH16/20/ERF2-like"/>
</dbReference>
<proteinExistence type="inferred from homology"/>
<name>A0A9P1BKT7_9DINO</name>
<evidence type="ECO:0000256" key="11">
    <source>
        <dbReference type="SAM" id="MobiDB-lite"/>
    </source>
</evidence>
<gene>
    <name evidence="13" type="ORF">C1SCF055_LOCUS2882</name>
</gene>
<reference evidence="13" key="1">
    <citation type="submission" date="2022-10" db="EMBL/GenBank/DDBJ databases">
        <authorList>
            <person name="Chen Y."/>
            <person name="Dougan E. K."/>
            <person name="Chan C."/>
            <person name="Rhodes N."/>
            <person name="Thang M."/>
        </authorList>
    </citation>
    <scope>NUCLEOTIDE SEQUENCE</scope>
</reference>
<dbReference type="EC" id="2.3.1.225" evidence="10"/>
<keyword evidence="3 10" id="KW-0808">Transferase</keyword>
<dbReference type="InterPro" id="IPR001594">
    <property type="entry name" value="Palmitoyltrfase_DHHC"/>
</dbReference>
<evidence type="ECO:0000256" key="7">
    <source>
        <dbReference type="ARBA" id="ARBA00023139"/>
    </source>
</evidence>
<dbReference type="EMBL" id="CAMXCT020000137">
    <property type="protein sequence ID" value="CAL1127860.1"/>
    <property type="molecule type" value="Genomic_DNA"/>
</dbReference>
<dbReference type="PANTHER" id="PTHR22883">
    <property type="entry name" value="ZINC FINGER DHHC DOMAIN CONTAINING PROTEIN"/>
    <property type="match status" value="1"/>
</dbReference>
<evidence type="ECO:0000313" key="15">
    <source>
        <dbReference type="Proteomes" id="UP001152797"/>
    </source>
</evidence>
<comment type="domain">
    <text evidence="10">The DHHC domain is required for palmitoyltransferase activity.</text>
</comment>
<feature type="domain" description="Palmitoyltransferase DHHC" evidence="12">
    <location>
        <begin position="169"/>
        <end position="284"/>
    </location>
</feature>
<evidence type="ECO:0000256" key="3">
    <source>
        <dbReference type="ARBA" id="ARBA00022679"/>
    </source>
</evidence>
<dbReference type="Proteomes" id="UP001152797">
    <property type="component" value="Unassembled WGS sequence"/>
</dbReference>
<evidence type="ECO:0000256" key="1">
    <source>
        <dbReference type="ARBA" id="ARBA00004127"/>
    </source>
</evidence>
<keyword evidence="8" id="KW-0449">Lipoprotein</keyword>
<comment type="caution">
    <text evidence="13">The sequence shown here is derived from an EMBL/GenBank/DDBJ whole genome shotgun (WGS) entry which is preliminary data.</text>
</comment>
<evidence type="ECO:0000259" key="12">
    <source>
        <dbReference type="Pfam" id="PF01529"/>
    </source>
</evidence>
<dbReference type="PANTHER" id="PTHR22883:SF301">
    <property type="entry name" value="PALMITOYLTRANSFERASE ZDHHC12"/>
    <property type="match status" value="1"/>
</dbReference>
<evidence type="ECO:0000313" key="14">
    <source>
        <dbReference type="EMBL" id="CAL1127860.1"/>
    </source>
</evidence>
<evidence type="ECO:0000256" key="8">
    <source>
        <dbReference type="ARBA" id="ARBA00023288"/>
    </source>
</evidence>
<evidence type="ECO:0000256" key="9">
    <source>
        <dbReference type="ARBA" id="ARBA00023315"/>
    </source>
</evidence>
<dbReference type="OrthoDB" id="9909019at2759"/>
<evidence type="ECO:0000256" key="4">
    <source>
        <dbReference type="ARBA" id="ARBA00022692"/>
    </source>
</evidence>
<dbReference type="Pfam" id="PF01529">
    <property type="entry name" value="DHHC"/>
    <property type="match status" value="1"/>
</dbReference>
<dbReference type="EMBL" id="CAMXCT010000137">
    <property type="protein sequence ID" value="CAI3974485.1"/>
    <property type="molecule type" value="Genomic_DNA"/>
</dbReference>
<feature type="transmembrane region" description="Helical" evidence="10">
    <location>
        <begin position="52"/>
        <end position="70"/>
    </location>
</feature>
<dbReference type="GO" id="GO:0006612">
    <property type="term" value="P:protein targeting to membrane"/>
    <property type="evidence" value="ECO:0007669"/>
    <property type="project" value="TreeGrafter"/>
</dbReference>
<organism evidence="13">
    <name type="scientific">Cladocopium goreaui</name>
    <dbReference type="NCBI Taxonomy" id="2562237"/>
    <lineage>
        <taxon>Eukaryota</taxon>
        <taxon>Sar</taxon>
        <taxon>Alveolata</taxon>
        <taxon>Dinophyceae</taxon>
        <taxon>Suessiales</taxon>
        <taxon>Symbiodiniaceae</taxon>
        <taxon>Cladocopium</taxon>
    </lineage>
</organism>
<feature type="transmembrane region" description="Helical" evidence="10">
    <location>
        <begin position="216"/>
        <end position="238"/>
    </location>
</feature>